<dbReference type="PANTHER" id="PTHR37816">
    <property type="entry name" value="YALI0E33011P"/>
    <property type="match status" value="1"/>
</dbReference>
<dbReference type="EMBL" id="KN819396">
    <property type="protein sequence ID" value="KIJ10794.1"/>
    <property type="molecule type" value="Genomic_DNA"/>
</dbReference>
<protein>
    <submittedName>
        <fullName evidence="1">Uncharacterized protein</fullName>
    </submittedName>
</protein>
<dbReference type="InterPro" id="IPR027417">
    <property type="entry name" value="P-loop_NTPase"/>
</dbReference>
<evidence type="ECO:0000313" key="1">
    <source>
        <dbReference type="EMBL" id="KIJ10794.1"/>
    </source>
</evidence>
<dbReference type="SUPFAM" id="SSF52540">
    <property type="entry name" value="P-loop containing nucleoside triphosphate hydrolases"/>
    <property type="match status" value="1"/>
</dbReference>
<evidence type="ECO:0000313" key="2">
    <source>
        <dbReference type="Proteomes" id="UP000053647"/>
    </source>
</evidence>
<dbReference type="PANTHER" id="PTHR37816:SF1">
    <property type="entry name" value="TOXIN"/>
    <property type="match status" value="1"/>
</dbReference>
<dbReference type="HOGENOM" id="CLU_092618_1_1_1"/>
<organism evidence="1 2">
    <name type="scientific">Paxillus involutus ATCC 200175</name>
    <dbReference type="NCBI Taxonomy" id="664439"/>
    <lineage>
        <taxon>Eukaryota</taxon>
        <taxon>Fungi</taxon>
        <taxon>Dikarya</taxon>
        <taxon>Basidiomycota</taxon>
        <taxon>Agaricomycotina</taxon>
        <taxon>Agaricomycetes</taxon>
        <taxon>Agaricomycetidae</taxon>
        <taxon>Boletales</taxon>
        <taxon>Paxilineae</taxon>
        <taxon>Paxillaceae</taxon>
        <taxon>Paxillus</taxon>
    </lineage>
</organism>
<reference evidence="1 2" key="1">
    <citation type="submission" date="2014-06" db="EMBL/GenBank/DDBJ databases">
        <authorList>
            <consortium name="DOE Joint Genome Institute"/>
            <person name="Kuo A."/>
            <person name="Kohler A."/>
            <person name="Nagy L.G."/>
            <person name="Floudas D."/>
            <person name="Copeland A."/>
            <person name="Barry K.W."/>
            <person name="Cichocki N."/>
            <person name="Veneault-Fourrey C."/>
            <person name="LaButti K."/>
            <person name="Lindquist E.A."/>
            <person name="Lipzen A."/>
            <person name="Lundell T."/>
            <person name="Morin E."/>
            <person name="Murat C."/>
            <person name="Sun H."/>
            <person name="Tunlid A."/>
            <person name="Henrissat B."/>
            <person name="Grigoriev I.V."/>
            <person name="Hibbett D.S."/>
            <person name="Martin F."/>
            <person name="Nordberg H.P."/>
            <person name="Cantor M.N."/>
            <person name="Hua S.X."/>
        </authorList>
    </citation>
    <scope>NUCLEOTIDE SEQUENCE [LARGE SCALE GENOMIC DNA]</scope>
    <source>
        <strain evidence="1 2">ATCC 200175</strain>
    </source>
</reference>
<proteinExistence type="predicted"/>
<sequence>MSVPPLLGDGHGNYRIHLVGNGGTLSTLGAYLSPRLNIPHIPLDAIFWKPGWQRTPDDEFKAEVGALMAQNPRGWIMDGDYSGLGTMIPDNATDIIWLDPPLRFYLPRVLWRTFLRLVGSRPTCTEGCEETWGEVFSRKGIVWFCVTNHGRAKTKYTEWASRMAVENGGKMRRLDESCGDLDKWRDRISRGELDSARR</sequence>
<reference evidence="2" key="2">
    <citation type="submission" date="2015-01" db="EMBL/GenBank/DDBJ databases">
        <title>Evolutionary Origins and Diversification of the Mycorrhizal Mutualists.</title>
        <authorList>
            <consortium name="DOE Joint Genome Institute"/>
            <consortium name="Mycorrhizal Genomics Consortium"/>
            <person name="Kohler A."/>
            <person name="Kuo A."/>
            <person name="Nagy L.G."/>
            <person name="Floudas D."/>
            <person name="Copeland A."/>
            <person name="Barry K.W."/>
            <person name="Cichocki N."/>
            <person name="Veneault-Fourrey C."/>
            <person name="LaButti K."/>
            <person name="Lindquist E.A."/>
            <person name="Lipzen A."/>
            <person name="Lundell T."/>
            <person name="Morin E."/>
            <person name="Murat C."/>
            <person name="Riley R."/>
            <person name="Ohm R."/>
            <person name="Sun H."/>
            <person name="Tunlid A."/>
            <person name="Henrissat B."/>
            <person name="Grigoriev I.V."/>
            <person name="Hibbett D.S."/>
            <person name="Martin F."/>
        </authorList>
    </citation>
    <scope>NUCLEOTIDE SEQUENCE [LARGE SCALE GENOMIC DNA]</scope>
    <source>
        <strain evidence="2">ATCC 200175</strain>
    </source>
</reference>
<dbReference type="InterPro" id="IPR052922">
    <property type="entry name" value="Cytidylate_Kinase-2"/>
</dbReference>
<dbReference type="Proteomes" id="UP000053647">
    <property type="component" value="Unassembled WGS sequence"/>
</dbReference>
<name>A0A0C9SRX9_PAXIN</name>
<keyword evidence="2" id="KW-1185">Reference proteome</keyword>
<dbReference type="AlphaFoldDB" id="A0A0C9SRX9"/>
<gene>
    <name evidence="1" type="ORF">PAXINDRAFT_119335</name>
</gene>
<dbReference type="OrthoDB" id="65590at2759"/>
<accession>A0A0C9SRX9</accession>